<dbReference type="AlphaFoldDB" id="A0A8T9C7J8"/>
<dbReference type="CDD" id="cd05233">
    <property type="entry name" value="SDR_c"/>
    <property type="match status" value="1"/>
</dbReference>
<dbReference type="PANTHER" id="PTHR24321">
    <property type="entry name" value="DEHYDROGENASES, SHORT CHAIN"/>
    <property type="match status" value="1"/>
</dbReference>
<dbReference type="SUPFAM" id="SSF51735">
    <property type="entry name" value="NAD(P)-binding Rossmann-fold domains"/>
    <property type="match status" value="1"/>
</dbReference>
<dbReference type="OrthoDB" id="5840532at2759"/>
<comment type="similarity">
    <text evidence="1">Belongs to the short-chain dehydrogenases/reductases (SDR) family.</text>
</comment>
<gene>
    <name evidence="4" type="primary">linC_1</name>
    <name evidence="4" type="ORF">LSUE1_G003789</name>
</gene>
<accession>A0A8T9C7J8</accession>
<organism evidence="4 5">
    <name type="scientific">Lachnellula suecica</name>
    <dbReference type="NCBI Taxonomy" id="602035"/>
    <lineage>
        <taxon>Eukaryota</taxon>
        <taxon>Fungi</taxon>
        <taxon>Dikarya</taxon>
        <taxon>Ascomycota</taxon>
        <taxon>Pezizomycotina</taxon>
        <taxon>Leotiomycetes</taxon>
        <taxon>Helotiales</taxon>
        <taxon>Lachnaceae</taxon>
        <taxon>Lachnellula</taxon>
    </lineage>
</organism>
<dbReference type="InterPro" id="IPR002347">
    <property type="entry name" value="SDR_fam"/>
</dbReference>
<dbReference type="Gene3D" id="3.40.50.720">
    <property type="entry name" value="NAD(P)-binding Rossmann-like Domain"/>
    <property type="match status" value="1"/>
</dbReference>
<dbReference type="PRINTS" id="PR00081">
    <property type="entry name" value="GDHRDH"/>
</dbReference>
<evidence type="ECO:0000256" key="3">
    <source>
        <dbReference type="ARBA" id="ARBA00023002"/>
    </source>
</evidence>
<dbReference type="PANTHER" id="PTHR24321:SF12">
    <property type="entry name" value="SHORT-CHAIN DEHYDROGENASE_REDUCTASE FAMILY, PUTATIVE (AFU_ORTHOLOGUE AFUA_5G14340)-RELATED"/>
    <property type="match status" value="1"/>
</dbReference>
<dbReference type="GO" id="GO:0009688">
    <property type="term" value="P:abscisic acid biosynthetic process"/>
    <property type="evidence" value="ECO:0007669"/>
    <property type="project" value="UniProtKB-ARBA"/>
</dbReference>
<proteinExistence type="inferred from homology"/>
<dbReference type="Pfam" id="PF13561">
    <property type="entry name" value="adh_short_C2"/>
    <property type="match status" value="1"/>
</dbReference>
<evidence type="ECO:0000256" key="2">
    <source>
        <dbReference type="ARBA" id="ARBA00022857"/>
    </source>
</evidence>
<dbReference type="InterPro" id="IPR020904">
    <property type="entry name" value="Sc_DH/Rdtase_CS"/>
</dbReference>
<reference evidence="4 5" key="1">
    <citation type="submission" date="2018-05" db="EMBL/GenBank/DDBJ databases">
        <title>Genome sequencing and assembly of the regulated plant pathogen Lachnellula willkommii and related sister species for the development of diagnostic species identification markers.</title>
        <authorList>
            <person name="Giroux E."/>
            <person name="Bilodeau G."/>
        </authorList>
    </citation>
    <scope>NUCLEOTIDE SEQUENCE [LARGE SCALE GENOMIC DNA]</scope>
    <source>
        <strain evidence="4 5">CBS 268.59</strain>
    </source>
</reference>
<protein>
    <submittedName>
        <fullName evidence="4">2,5-dichloro-2,5-cyclohexadiene-1,4-diol dehydrogenase</fullName>
    </submittedName>
</protein>
<name>A0A8T9C7J8_9HELO</name>
<evidence type="ECO:0000256" key="1">
    <source>
        <dbReference type="ARBA" id="ARBA00006484"/>
    </source>
</evidence>
<dbReference type="PRINTS" id="PR00080">
    <property type="entry name" value="SDRFAMILY"/>
</dbReference>
<dbReference type="PROSITE" id="PS00061">
    <property type="entry name" value="ADH_SHORT"/>
    <property type="match status" value="1"/>
</dbReference>
<dbReference type="EMBL" id="QGMK01000690">
    <property type="protein sequence ID" value="TVY80407.1"/>
    <property type="molecule type" value="Genomic_DNA"/>
</dbReference>
<keyword evidence="2" id="KW-0521">NADP</keyword>
<dbReference type="FunFam" id="3.40.50.720:FF:000084">
    <property type="entry name" value="Short-chain dehydrogenase reductase"/>
    <property type="match status" value="1"/>
</dbReference>
<evidence type="ECO:0000313" key="5">
    <source>
        <dbReference type="Proteomes" id="UP000469558"/>
    </source>
</evidence>
<sequence length="274" mass="28703">MAFTSVDGVALITGATGIGQETGFAFAEAGALAVVFADLNEQGVLESAEASKKYASNPKFRAIGIKVDVTSQTSVKAMVDKTIKEFGRIDYSVNSAGVNSSAEHTTDIELEKYAAVIDVNLTGVMLCVSIVSKAMSTQTPVIYQGRHKERSLGRGCIVNVGSAASFAPGPNMMAYVASKHGVMGITKTAALDNEKYGIRVNAICPSYVDTPMIERAVKRVPGLEKMIAKASPLGRSAVPEEVANVIVFCCSPSASYINGIGLPVDAGMLLTARL</sequence>
<dbReference type="InterPro" id="IPR036291">
    <property type="entry name" value="NAD(P)-bd_dom_sf"/>
</dbReference>
<evidence type="ECO:0000313" key="4">
    <source>
        <dbReference type="EMBL" id="TVY80407.1"/>
    </source>
</evidence>
<keyword evidence="3" id="KW-0560">Oxidoreductase</keyword>
<comment type="caution">
    <text evidence="4">The sequence shown here is derived from an EMBL/GenBank/DDBJ whole genome shotgun (WGS) entry which is preliminary data.</text>
</comment>
<keyword evidence="5" id="KW-1185">Reference proteome</keyword>
<dbReference type="GO" id="GO:0016491">
    <property type="term" value="F:oxidoreductase activity"/>
    <property type="evidence" value="ECO:0007669"/>
    <property type="project" value="UniProtKB-KW"/>
</dbReference>
<dbReference type="Proteomes" id="UP000469558">
    <property type="component" value="Unassembled WGS sequence"/>
</dbReference>